<dbReference type="RefSeq" id="XP_003496392.1">
    <property type="nucleotide sequence ID" value="XM_003496344.5"/>
</dbReference>
<proteinExistence type="inferred from homology"/>
<dbReference type="GO" id="GO:0005886">
    <property type="term" value="C:plasma membrane"/>
    <property type="evidence" value="ECO:0007669"/>
    <property type="project" value="Ensembl"/>
</dbReference>
<dbReference type="EMBL" id="JH000040">
    <property type="protein sequence ID" value="EGW01309.1"/>
    <property type="molecule type" value="Genomic_DNA"/>
</dbReference>
<dbReference type="RefSeq" id="XP_027282972.1">
    <property type="nucleotide sequence ID" value="XM_027427171.2"/>
</dbReference>
<evidence type="ECO:0000313" key="10">
    <source>
        <dbReference type="Proteomes" id="UP001108280"/>
    </source>
</evidence>
<dbReference type="Pfam" id="PF10270">
    <property type="entry name" value="MMgT"/>
    <property type="match status" value="1"/>
</dbReference>
<dbReference type="GO" id="GO:0005794">
    <property type="term" value="C:Golgi apparatus"/>
    <property type="evidence" value="ECO:0007669"/>
    <property type="project" value="Ensembl"/>
</dbReference>
<dbReference type="STRING" id="10029.G3GVL3"/>
<dbReference type="InterPro" id="IPR018937">
    <property type="entry name" value="MMgT"/>
</dbReference>
<evidence type="ECO:0000313" key="15">
    <source>
        <dbReference type="RefSeq" id="XP_027282977.1"/>
    </source>
</evidence>
<dbReference type="eggNOG" id="KOG3918">
    <property type="taxonomic scope" value="Eukaryota"/>
</dbReference>
<dbReference type="RefSeq" id="XP_027282977.1">
    <property type="nucleotide sequence ID" value="XM_027427176.2"/>
</dbReference>
<keyword evidence="3" id="KW-0812">Transmembrane</keyword>
<dbReference type="RefSeq" id="XP_027282976.1">
    <property type="nucleotide sequence ID" value="XM_027427175.2"/>
</dbReference>
<dbReference type="RefSeq" id="XP_027282971.1">
    <property type="nucleotide sequence ID" value="XM_027427170.2"/>
</dbReference>
<keyword evidence="6" id="KW-0732">Signal</keyword>
<dbReference type="KEGG" id="cge:100753275"/>
<dbReference type="GO" id="GO:0015087">
    <property type="term" value="F:cobalt ion transmembrane transporter activity"/>
    <property type="evidence" value="ECO:0007669"/>
    <property type="project" value="Ensembl"/>
</dbReference>
<dbReference type="RefSeq" id="XP_027282975.1">
    <property type="nucleotide sequence ID" value="XM_027427174.2"/>
</dbReference>
<evidence type="ECO:0000313" key="16">
    <source>
        <dbReference type="RefSeq" id="XP_035303510.1"/>
    </source>
</evidence>
<evidence type="ECO:0000313" key="11">
    <source>
        <dbReference type="RefSeq" id="XP_027282971.1"/>
    </source>
</evidence>
<dbReference type="GO" id="GO:0031901">
    <property type="term" value="C:early endosome membrane"/>
    <property type="evidence" value="ECO:0007669"/>
    <property type="project" value="UniProtKB-SubCell"/>
</dbReference>
<dbReference type="OrthoDB" id="44756at2759"/>
<dbReference type="AlphaFoldDB" id="G3GVL3"/>
<evidence type="ECO:0000313" key="9">
    <source>
        <dbReference type="Proteomes" id="UP000001075"/>
    </source>
</evidence>
<evidence type="ECO:0000313" key="13">
    <source>
        <dbReference type="RefSeq" id="XP_027282975.1"/>
    </source>
</evidence>
<evidence type="ECO:0000313" key="14">
    <source>
        <dbReference type="RefSeq" id="XP_027282976.1"/>
    </source>
</evidence>
<dbReference type="GO" id="GO:0015095">
    <property type="term" value="F:magnesium ion transmembrane transporter activity"/>
    <property type="evidence" value="ECO:0007669"/>
    <property type="project" value="Ensembl"/>
</dbReference>
<dbReference type="GO" id="GO:0072546">
    <property type="term" value="C:EMC complex"/>
    <property type="evidence" value="ECO:0007669"/>
    <property type="project" value="TreeGrafter"/>
</dbReference>
<evidence type="ECO:0000256" key="4">
    <source>
        <dbReference type="ARBA" id="ARBA00022989"/>
    </source>
</evidence>
<dbReference type="RefSeq" id="XP_035316311.1">
    <property type="nucleotide sequence ID" value="XM_035460420.1"/>
</dbReference>
<evidence type="ECO:0000256" key="1">
    <source>
        <dbReference type="ARBA" id="ARBA00004520"/>
    </source>
</evidence>
<evidence type="ECO:0000313" key="7">
    <source>
        <dbReference type="EMBL" id="EGW01309.1"/>
    </source>
</evidence>
<dbReference type="Ensembl" id="ENSCGRT00001011406.1">
    <property type="protein sequence ID" value="ENSCGRP00001007375.1"/>
    <property type="gene ID" value="ENSCGRG00001009799.1"/>
</dbReference>
<dbReference type="PaxDb" id="10029-XP_007617110.1"/>
<dbReference type="OMA" id="HRGRVMF"/>
<comment type="similarity">
    <text evidence="2">Belongs to the membrane magnesium transporter (TC 1.A.67) family.</text>
</comment>
<name>G3GVL3_CRIGR</name>
<dbReference type="PANTHER" id="PTHR21181">
    <property type="match status" value="1"/>
</dbReference>
<protein>
    <submittedName>
        <fullName evidence="7 8">Membrane magnesium transporter 2</fullName>
    </submittedName>
</protein>
<reference evidence="10" key="4">
    <citation type="journal article" date="2020" name="Biotechnol. Bioeng.">
        <title>Chromosome-scale scaffolds for the Chinese hamster reference genome assembly to facilitate the study of the CHO epigenome.</title>
        <authorList>
            <person name="Hilliard W."/>
            <person name="MacDonald M."/>
            <person name="Lee K.H."/>
        </authorList>
    </citation>
    <scope>NUCLEOTIDE SEQUENCE [LARGE SCALE GENOMIC DNA]</scope>
    <source>
        <strain evidence="10">17A/GY</strain>
    </source>
</reference>
<dbReference type="RefSeq" id="XP_035303510.1">
    <property type="nucleotide sequence ID" value="XM_035447619.1"/>
</dbReference>
<comment type="subcellular location">
    <subcellularLocation>
        <location evidence="1">Early endosome membrane</location>
        <topology evidence="1">Multi-pass membrane protein</topology>
    </subcellularLocation>
</comment>
<dbReference type="RefSeq" id="XP_035316305.1">
    <property type="nucleotide sequence ID" value="XM_035460414.1"/>
</dbReference>
<dbReference type="PANTHER" id="PTHR21181:SF14">
    <property type="entry name" value="MEMBRANE MAGNESIUM TRANSPORTER 2"/>
    <property type="match status" value="1"/>
</dbReference>
<organism evidence="7 9">
    <name type="scientific">Cricetulus griseus</name>
    <name type="common">Chinese hamster</name>
    <name type="synonym">Cricetulus barabensis griseus</name>
    <dbReference type="NCBI Taxonomy" id="10029"/>
    <lineage>
        <taxon>Eukaryota</taxon>
        <taxon>Metazoa</taxon>
        <taxon>Chordata</taxon>
        <taxon>Craniata</taxon>
        <taxon>Vertebrata</taxon>
        <taxon>Euteleostomi</taxon>
        <taxon>Mammalia</taxon>
        <taxon>Eutheria</taxon>
        <taxon>Euarchontoglires</taxon>
        <taxon>Glires</taxon>
        <taxon>Rodentia</taxon>
        <taxon>Myomorpha</taxon>
        <taxon>Muroidea</taxon>
        <taxon>Cricetidae</taxon>
        <taxon>Cricetinae</taxon>
        <taxon>Cricetulus</taxon>
    </lineage>
</organism>
<reference evidence="11 12" key="5">
    <citation type="submission" date="2025-04" db="UniProtKB">
        <authorList>
            <consortium name="RefSeq"/>
        </authorList>
    </citation>
    <scope>IDENTIFICATION</scope>
    <source>
        <strain evidence="11 12">17A/GY</strain>
        <tissue evidence="11 12">Liver</tissue>
    </source>
</reference>
<dbReference type="GO" id="GO:0015099">
    <property type="term" value="F:nickel cation transmembrane transporter activity"/>
    <property type="evidence" value="ECO:0007669"/>
    <property type="project" value="Ensembl"/>
</dbReference>
<evidence type="ECO:0000256" key="2">
    <source>
        <dbReference type="ARBA" id="ARBA00006109"/>
    </source>
</evidence>
<dbReference type="GeneID" id="100753275"/>
<feature type="signal peptide" evidence="6">
    <location>
        <begin position="1"/>
        <end position="20"/>
    </location>
</feature>
<reference evidence="10" key="3">
    <citation type="journal article" date="2018" name="Biotechnol. Bioeng.">
        <title>A reference genome of the Chinese hamster based on a hybrid assembly strategy.</title>
        <authorList>
            <person name="Rupp O."/>
            <person name="MacDonald M.L."/>
            <person name="Li S."/>
            <person name="Dhiman H."/>
            <person name="Polson S."/>
            <person name="Griep S."/>
            <person name="Heffner K."/>
            <person name="Hernandez I."/>
            <person name="Brinkrolf K."/>
            <person name="Jadhav V."/>
            <person name="Samoudi M."/>
            <person name="Hao H."/>
            <person name="Kingham B."/>
            <person name="Goesmann A."/>
            <person name="Betenbaugh M.J."/>
            <person name="Lewis N.E."/>
            <person name="Borth N."/>
            <person name="Lee K.H."/>
        </authorList>
    </citation>
    <scope>NUCLEOTIDE SEQUENCE [LARGE SCALE GENOMIC DNA]</scope>
    <source>
        <strain evidence="10">17A/GY</strain>
    </source>
</reference>
<dbReference type="RefSeq" id="XP_035303511.1">
    <property type="nucleotide sequence ID" value="XM_035447620.1"/>
</dbReference>
<dbReference type="Proteomes" id="UP000694386">
    <property type="component" value="Unplaced"/>
</dbReference>
<keyword evidence="5" id="KW-0472">Membrane</keyword>
<keyword evidence="10" id="KW-1185">Reference proteome</keyword>
<evidence type="ECO:0000313" key="17">
    <source>
        <dbReference type="RefSeq" id="XP_035303511.1"/>
    </source>
</evidence>
<evidence type="ECO:0000256" key="6">
    <source>
        <dbReference type="SAM" id="SignalP"/>
    </source>
</evidence>
<reference evidence="9" key="1">
    <citation type="journal article" date="2011" name="Nat. Biotechnol.">
        <title>The genomic sequence of the Chinese hamster ovary (CHO)-K1 cell line.</title>
        <authorList>
            <person name="Xu X."/>
            <person name="Nagarajan H."/>
            <person name="Lewis N.E."/>
            <person name="Pan S."/>
            <person name="Cai Z."/>
            <person name="Liu X."/>
            <person name="Chen W."/>
            <person name="Xie M."/>
            <person name="Wang W."/>
            <person name="Hammond S."/>
            <person name="Andersen M.R."/>
            <person name="Neff N."/>
            <person name="Passarelli B."/>
            <person name="Koh W."/>
            <person name="Fan H.C."/>
            <person name="Wang J."/>
            <person name="Gui Y."/>
            <person name="Lee K.H."/>
            <person name="Betenbaugh M.J."/>
            <person name="Quake S.R."/>
            <person name="Famili I."/>
            <person name="Palsson B.O."/>
            <person name="Wang J."/>
        </authorList>
    </citation>
    <scope>NUCLEOTIDE SEQUENCE [LARGE SCALE GENOMIC DNA]</scope>
    <source>
        <strain evidence="9">CHO K1 cell line</strain>
    </source>
</reference>
<dbReference type="GO" id="GO:0005384">
    <property type="term" value="F:manganese ion transmembrane transporter activity"/>
    <property type="evidence" value="ECO:0007669"/>
    <property type="project" value="Ensembl"/>
</dbReference>
<reference evidence="8" key="6">
    <citation type="submission" date="2025-05" db="UniProtKB">
        <authorList>
            <consortium name="Ensembl"/>
        </authorList>
    </citation>
    <scope>IDENTIFICATION</scope>
</reference>
<sequence>MVRWLWKGLVGVGLFALAHAAFSAAQHHSHTRVTEKGCEPLPTDIVLQTLLAFAVTCYGVVHTAGEFKDRDATKELKNKTFDALRTRPSFYVFRHAGRGLFQPSDTTRASDLSGSSSDMLLKF</sequence>
<evidence type="ECO:0000313" key="8">
    <source>
        <dbReference type="Ensembl" id="ENSCGRP00001007375.1"/>
    </source>
</evidence>
<dbReference type="GeneTree" id="ENSGT00510000047104"/>
<evidence type="ECO:0000256" key="5">
    <source>
        <dbReference type="ARBA" id="ARBA00023136"/>
    </source>
</evidence>
<feature type="chain" id="PRO_5044732043" evidence="6">
    <location>
        <begin position="21"/>
        <end position="123"/>
    </location>
</feature>
<gene>
    <name evidence="8 11 12 13 14 15 16 17" type="primary">LOC100753275</name>
    <name evidence="7" type="ORF">I79_001754</name>
</gene>
<keyword evidence="4" id="KW-1133">Transmembrane helix</keyword>
<evidence type="ECO:0000313" key="12">
    <source>
        <dbReference type="RefSeq" id="XP_027282972.1"/>
    </source>
</evidence>
<reference evidence="7" key="2">
    <citation type="submission" date="2011-08" db="EMBL/GenBank/DDBJ databases">
        <title>The genomic sequence of the Chinese hamster ovary CHO-K1 cell line.</title>
        <authorList>
            <person name="Xu X."/>
            <person name="Nagarajan H."/>
            <person name="Lewis N.E."/>
            <person name="Pan S."/>
            <person name="Cai Z."/>
            <person name="Liu X."/>
            <person name="Chen W."/>
            <person name="Xie M."/>
            <person name="Wang W."/>
            <person name="Hammond S."/>
            <person name="Andersen M.R."/>
            <person name="Neff N."/>
            <person name="Passarelli B."/>
            <person name="Koh W."/>
            <person name="Fan C.H."/>
            <person name="Wang J."/>
            <person name="Gui Y."/>
            <person name="Lee K.H."/>
            <person name="Betenbaugh M.J."/>
            <person name="Quake S.R."/>
            <person name="Famili I."/>
            <person name="Palsson B.O."/>
            <person name="Wang J."/>
        </authorList>
    </citation>
    <scope>NUCLEOTIDE SEQUENCE</scope>
</reference>
<dbReference type="Proteomes" id="UP000001075">
    <property type="component" value="Unassembled WGS sequence"/>
</dbReference>
<dbReference type="GO" id="GO:0005375">
    <property type="term" value="F:copper ion transmembrane transporter activity"/>
    <property type="evidence" value="ECO:0007669"/>
    <property type="project" value="Ensembl"/>
</dbReference>
<evidence type="ECO:0000256" key="3">
    <source>
        <dbReference type="ARBA" id="ARBA00022692"/>
    </source>
</evidence>
<dbReference type="Proteomes" id="UP001108280">
    <property type="component" value="Chromosome 7"/>
</dbReference>
<accession>G3GVL3</accession>